<proteinExistence type="predicted"/>
<evidence type="ECO:0000313" key="1">
    <source>
        <dbReference type="EMBL" id="MPC85182.1"/>
    </source>
</evidence>
<name>A0A5B7IMT8_PORTR</name>
<reference evidence="1 2" key="1">
    <citation type="submission" date="2019-05" db="EMBL/GenBank/DDBJ databases">
        <title>Another draft genome of Portunus trituberculatus and its Hox gene families provides insights of decapod evolution.</title>
        <authorList>
            <person name="Jeong J.-H."/>
            <person name="Song I."/>
            <person name="Kim S."/>
            <person name="Choi T."/>
            <person name="Kim D."/>
            <person name="Ryu S."/>
            <person name="Kim W."/>
        </authorList>
    </citation>
    <scope>NUCLEOTIDE SEQUENCE [LARGE SCALE GENOMIC DNA]</scope>
    <source>
        <tissue evidence="1">Muscle</tissue>
    </source>
</reference>
<dbReference type="Proteomes" id="UP000324222">
    <property type="component" value="Unassembled WGS sequence"/>
</dbReference>
<gene>
    <name evidence="1" type="ORF">E2C01_079946</name>
</gene>
<accession>A0A5B7IMT8</accession>
<dbReference type="AlphaFoldDB" id="A0A5B7IMT8"/>
<dbReference type="EMBL" id="VSRR010067576">
    <property type="protein sequence ID" value="MPC85182.1"/>
    <property type="molecule type" value="Genomic_DNA"/>
</dbReference>
<keyword evidence="2" id="KW-1185">Reference proteome</keyword>
<comment type="caution">
    <text evidence="1">The sequence shown here is derived from an EMBL/GenBank/DDBJ whole genome shotgun (WGS) entry which is preliminary data.</text>
</comment>
<evidence type="ECO:0000313" key="2">
    <source>
        <dbReference type="Proteomes" id="UP000324222"/>
    </source>
</evidence>
<protein>
    <submittedName>
        <fullName evidence="1">Uncharacterized protein</fullName>
    </submittedName>
</protein>
<sequence>MHMNEPSEPDHSVIAACINKRQFTPGHAEGAAVIPEWSILIRPPKENASAGRRRWVIRRPGMFPSSRRGISGCSVCRAGRVAAALNEGVDTLVRCT</sequence>
<organism evidence="1 2">
    <name type="scientific">Portunus trituberculatus</name>
    <name type="common">Swimming crab</name>
    <name type="synonym">Neptunus trituberculatus</name>
    <dbReference type="NCBI Taxonomy" id="210409"/>
    <lineage>
        <taxon>Eukaryota</taxon>
        <taxon>Metazoa</taxon>
        <taxon>Ecdysozoa</taxon>
        <taxon>Arthropoda</taxon>
        <taxon>Crustacea</taxon>
        <taxon>Multicrustacea</taxon>
        <taxon>Malacostraca</taxon>
        <taxon>Eumalacostraca</taxon>
        <taxon>Eucarida</taxon>
        <taxon>Decapoda</taxon>
        <taxon>Pleocyemata</taxon>
        <taxon>Brachyura</taxon>
        <taxon>Eubrachyura</taxon>
        <taxon>Portunoidea</taxon>
        <taxon>Portunidae</taxon>
        <taxon>Portuninae</taxon>
        <taxon>Portunus</taxon>
    </lineage>
</organism>